<gene>
    <name evidence="2" type="ORF">OGZ51_11470</name>
</gene>
<reference evidence="2" key="2">
    <citation type="journal article" date="2023" name="Food Microbiol.">
        <title>Evaluation of the fermentation potential of lactic acid bacteria isolated from herbs, fruits and vegetables as starter cultures in nut-based milk alternatives.</title>
        <authorList>
            <person name="Huang W."/>
            <person name="Dong A."/>
            <person name="Pham H.T."/>
            <person name="Zhou C."/>
            <person name="Huo Z."/>
            <person name="Watjen A.P."/>
            <person name="Prakash S."/>
            <person name="Bang-Berthelsen C.H."/>
            <person name="Turner M.S."/>
        </authorList>
    </citation>
    <scope>NUCLEOTIDE SEQUENCE</scope>
    <source>
        <strain evidence="2">3</strain>
    </source>
</reference>
<dbReference type="Proteomes" id="UP001152614">
    <property type="component" value="Unassembled WGS sequence"/>
</dbReference>
<protein>
    <submittedName>
        <fullName evidence="2">Uncharacterized protein</fullName>
    </submittedName>
</protein>
<sequence length="120" mass="13136">MHLTNSVYLAADALTQESILGNLKGFLDIVTYVGIGLAVVVGVIALVISLVAGERTKETWYGRAKIAIVVCILIALFPQIIKMVLHMIGKDDYYKMQGMIAPHVQRLSMAVSMIKDKFIG</sequence>
<comment type="caution">
    <text evidence="2">The sequence shown here is derived from an EMBL/GenBank/DDBJ whole genome shotgun (WGS) entry which is preliminary data.</text>
</comment>
<name>A0A9X4NJC4_9LACT</name>
<dbReference type="AlphaFoldDB" id="A0A9X4NJC4"/>
<keyword evidence="1" id="KW-0812">Transmembrane</keyword>
<feature type="transmembrane region" description="Helical" evidence="1">
    <location>
        <begin position="64"/>
        <end position="88"/>
    </location>
</feature>
<evidence type="ECO:0000313" key="2">
    <source>
        <dbReference type="EMBL" id="MDG4984764.1"/>
    </source>
</evidence>
<dbReference type="RefSeq" id="WP_201179641.1">
    <property type="nucleotide sequence ID" value="NZ_CP117409.1"/>
</dbReference>
<accession>A0A9X4NJC4</accession>
<dbReference type="EMBL" id="JAOWLY010000013">
    <property type="protein sequence ID" value="MDG4984764.1"/>
    <property type="molecule type" value="Genomic_DNA"/>
</dbReference>
<reference evidence="2" key="1">
    <citation type="submission" date="2022-10" db="EMBL/GenBank/DDBJ databases">
        <authorList>
            <person name="Turner M.S."/>
            <person name="Huang W."/>
        </authorList>
    </citation>
    <scope>NUCLEOTIDE SEQUENCE</scope>
    <source>
        <strain evidence="2">3</strain>
    </source>
</reference>
<feature type="transmembrane region" description="Helical" evidence="1">
    <location>
        <begin position="29"/>
        <end position="52"/>
    </location>
</feature>
<organism evidence="2 3">
    <name type="scientific">Lactococcus lactis</name>
    <dbReference type="NCBI Taxonomy" id="1358"/>
    <lineage>
        <taxon>Bacteria</taxon>
        <taxon>Bacillati</taxon>
        <taxon>Bacillota</taxon>
        <taxon>Bacilli</taxon>
        <taxon>Lactobacillales</taxon>
        <taxon>Streptococcaceae</taxon>
        <taxon>Lactococcus</taxon>
    </lineage>
</organism>
<proteinExistence type="predicted"/>
<keyword evidence="1" id="KW-0472">Membrane</keyword>
<evidence type="ECO:0000313" key="3">
    <source>
        <dbReference type="Proteomes" id="UP001152614"/>
    </source>
</evidence>
<keyword evidence="1" id="KW-1133">Transmembrane helix</keyword>
<evidence type="ECO:0000256" key="1">
    <source>
        <dbReference type="SAM" id="Phobius"/>
    </source>
</evidence>